<comment type="caution">
    <text evidence="1">The sequence shown here is derived from an EMBL/GenBank/DDBJ whole genome shotgun (WGS) entry which is preliminary data.</text>
</comment>
<dbReference type="Proteomes" id="UP000031549">
    <property type="component" value="Unassembled WGS sequence"/>
</dbReference>
<reference evidence="1 2" key="1">
    <citation type="journal article" date="2015" name="Genome Announc.">
        <title>Draft Genome Sequence of Cyanobacterium Hassallia byssoidea Strain VB512170, Isolated from Monuments in India.</title>
        <authorList>
            <person name="Singh D."/>
            <person name="Chandrababunaidu M.M."/>
            <person name="Panda A."/>
            <person name="Sen D."/>
            <person name="Bhattacharyya S."/>
            <person name="Adhikary S.P."/>
            <person name="Tripathy S."/>
        </authorList>
    </citation>
    <scope>NUCLEOTIDE SEQUENCE [LARGE SCALE GENOMIC DNA]</scope>
    <source>
        <strain evidence="1 2">VB512170</strain>
    </source>
</reference>
<proteinExistence type="predicted"/>
<gene>
    <name evidence="1" type="ORF">PI95_034225</name>
</gene>
<evidence type="ECO:0000313" key="1">
    <source>
        <dbReference type="EMBL" id="NEU77394.1"/>
    </source>
</evidence>
<keyword evidence="2" id="KW-1185">Reference proteome</keyword>
<evidence type="ECO:0000313" key="2">
    <source>
        <dbReference type="Proteomes" id="UP000031549"/>
    </source>
</evidence>
<sequence>MAAAITSTATTLEGQLWEAALRVQFAELSMPAETRLNNIQVNTDTENQVLSIVFSAPASFTLSSDGALVAAPTPYLP</sequence>
<protein>
    <submittedName>
        <fullName evidence="1">Uncharacterized protein</fullName>
    </submittedName>
</protein>
<organism evidence="1 2">
    <name type="scientific">Hassallia byssoidea VB512170</name>
    <dbReference type="NCBI Taxonomy" id="1304833"/>
    <lineage>
        <taxon>Bacteria</taxon>
        <taxon>Bacillati</taxon>
        <taxon>Cyanobacteriota</taxon>
        <taxon>Cyanophyceae</taxon>
        <taxon>Nostocales</taxon>
        <taxon>Tolypothrichaceae</taxon>
        <taxon>Hassallia</taxon>
    </lineage>
</organism>
<dbReference type="RefSeq" id="WP_039747801.1">
    <property type="nucleotide sequence ID" value="NZ_JTCM02000189.1"/>
</dbReference>
<dbReference type="AlphaFoldDB" id="A0A846HMF7"/>
<name>A0A846HMF7_9CYAN</name>
<dbReference type="EMBL" id="JTCM02000189">
    <property type="protein sequence ID" value="NEU77394.1"/>
    <property type="molecule type" value="Genomic_DNA"/>
</dbReference>
<accession>A0A846HMF7</accession>